<dbReference type="InterPro" id="IPR000719">
    <property type="entry name" value="Prot_kinase_dom"/>
</dbReference>
<keyword evidence="6" id="KW-1185">Reference proteome</keyword>
<dbReference type="GO" id="GO:0004672">
    <property type="term" value="F:protein kinase activity"/>
    <property type="evidence" value="ECO:0007669"/>
    <property type="project" value="InterPro"/>
</dbReference>
<dbReference type="FunFam" id="1.10.510.10:FF:000095">
    <property type="entry name" value="protein STRUBBELIG-RECEPTOR FAMILY 8"/>
    <property type="match status" value="1"/>
</dbReference>
<dbReference type="EMBL" id="NBSK02000001">
    <property type="protein sequence ID" value="KAJ0227707.1"/>
    <property type="molecule type" value="Genomic_DNA"/>
</dbReference>
<dbReference type="Pfam" id="PF07714">
    <property type="entry name" value="PK_Tyr_Ser-Thr"/>
    <property type="match status" value="1"/>
</dbReference>
<dbReference type="GO" id="GO:0005886">
    <property type="term" value="C:plasma membrane"/>
    <property type="evidence" value="ECO:0007669"/>
    <property type="project" value="UniProtKB-SubCell"/>
</dbReference>
<dbReference type="GO" id="GO:0005524">
    <property type="term" value="F:ATP binding"/>
    <property type="evidence" value="ECO:0007669"/>
    <property type="project" value="UniProtKB-UniRule"/>
</dbReference>
<dbReference type="InterPro" id="IPR001245">
    <property type="entry name" value="Ser-Thr/Tyr_kinase_cat_dom"/>
</dbReference>
<evidence type="ECO:0000256" key="3">
    <source>
        <dbReference type="PROSITE-ProRule" id="PRU10141"/>
    </source>
</evidence>
<dbReference type="InterPro" id="IPR017441">
    <property type="entry name" value="Protein_kinase_ATP_BS"/>
</dbReference>
<proteinExistence type="predicted"/>
<evidence type="ECO:0000313" key="5">
    <source>
        <dbReference type="EMBL" id="KAJ0227707.1"/>
    </source>
</evidence>
<dbReference type="InterPro" id="IPR011009">
    <property type="entry name" value="Kinase-like_dom_sf"/>
</dbReference>
<keyword evidence="3" id="KW-0067">ATP-binding</keyword>
<gene>
    <name evidence="5" type="ORF">LSAT_V11C100021590</name>
</gene>
<sequence length="449" mass="50835">MKSIPQWVEGRMVFHCRCFSFSFQEDEEIEYETRTQTKSTSTHDYYTASSDLNRTISDFHAKPSGFPNLTKKPNNLRVFTFAELKAATNNFDIAWNIGEGGFGCVYKGVIQNLEHPFDEIQVAVKYAKGGHREWLTEVNVLGVVVHPNLVKLVGYCSEDTEKGIQLFLVYEYMPNGSLKDHLSTRSQTPLSWSMRLKVAQDAACGLAYLHEEMDSEIIFRDFKSSNILLDDQWNAKLSDFGVARIGPQEGRTHISTMFQGTVLYAAPEYIESGYLSSKSDVWSYGVFLFELITGRRPLDKNLPQGEQKLLEWVGRYTHSKSLHHIIDPRLEGTCSLKSVQALVNIANLCLQKHPRSRPKMSEVLGLVNALIGALSPTTSPVRPPIQMIEVNCKEVVTMDEKTHEYTRHEGERVSIDIQLVETSIVPPISQPKPSKPVKSLIRKKWCCVS</sequence>
<keyword evidence="2" id="KW-1003">Cell membrane</keyword>
<comment type="caution">
    <text evidence="5">The sequence shown here is derived from an EMBL/GenBank/DDBJ whole genome shotgun (WGS) entry which is preliminary data.</text>
</comment>
<evidence type="ECO:0000259" key="4">
    <source>
        <dbReference type="PROSITE" id="PS50011"/>
    </source>
</evidence>
<accession>A0A9R1WJ41</accession>
<dbReference type="SUPFAM" id="SSF56112">
    <property type="entry name" value="Protein kinase-like (PK-like)"/>
    <property type="match status" value="1"/>
</dbReference>
<dbReference type="PROSITE" id="PS50011">
    <property type="entry name" value="PROTEIN_KINASE_DOM"/>
    <property type="match status" value="1"/>
</dbReference>
<organism evidence="5 6">
    <name type="scientific">Lactuca sativa</name>
    <name type="common">Garden lettuce</name>
    <dbReference type="NCBI Taxonomy" id="4236"/>
    <lineage>
        <taxon>Eukaryota</taxon>
        <taxon>Viridiplantae</taxon>
        <taxon>Streptophyta</taxon>
        <taxon>Embryophyta</taxon>
        <taxon>Tracheophyta</taxon>
        <taxon>Spermatophyta</taxon>
        <taxon>Magnoliopsida</taxon>
        <taxon>eudicotyledons</taxon>
        <taxon>Gunneridae</taxon>
        <taxon>Pentapetalae</taxon>
        <taxon>asterids</taxon>
        <taxon>campanulids</taxon>
        <taxon>Asterales</taxon>
        <taxon>Asteraceae</taxon>
        <taxon>Cichorioideae</taxon>
        <taxon>Cichorieae</taxon>
        <taxon>Lactucinae</taxon>
        <taxon>Lactuca</taxon>
    </lineage>
</organism>
<reference evidence="5 6" key="1">
    <citation type="journal article" date="2017" name="Nat. Commun.">
        <title>Genome assembly with in vitro proximity ligation data and whole-genome triplication in lettuce.</title>
        <authorList>
            <person name="Reyes-Chin-Wo S."/>
            <person name="Wang Z."/>
            <person name="Yang X."/>
            <person name="Kozik A."/>
            <person name="Arikit S."/>
            <person name="Song C."/>
            <person name="Xia L."/>
            <person name="Froenicke L."/>
            <person name="Lavelle D.O."/>
            <person name="Truco M.J."/>
            <person name="Xia R."/>
            <person name="Zhu S."/>
            <person name="Xu C."/>
            <person name="Xu H."/>
            <person name="Xu X."/>
            <person name="Cox K."/>
            <person name="Korf I."/>
            <person name="Meyers B.C."/>
            <person name="Michelmore R.W."/>
        </authorList>
    </citation>
    <scope>NUCLEOTIDE SEQUENCE [LARGE SCALE GENOMIC DNA]</scope>
    <source>
        <strain evidence="6">cv. Salinas</strain>
        <tissue evidence="5">Seedlings</tissue>
    </source>
</reference>
<dbReference type="PROSITE" id="PS00107">
    <property type="entry name" value="PROTEIN_KINASE_ATP"/>
    <property type="match status" value="1"/>
</dbReference>
<dbReference type="CDD" id="cd14066">
    <property type="entry name" value="STKc_IRAK"/>
    <property type="match status" value="1"/>
</dbReference>
<dbReference type="Proteomes" id="UP000235145">
    <property type="component" value="Unassembled WGS sequence"/>
</dbReference>
<dbReference type="AlphaFoldDB" id="A0A9R1WJ41"/>
<dbReference type="Gene3D" id="3.30.200.20">
    <property type="entry name" value="Phosphorylase Kinase, domain 1"/>
    <property type="match status" value="1"/>
</dbReference>
<keyword evidence="2" id="KW-0472">Membrane</keyword>
<dbReference type="Gene3D" id="1.10.510.10">
    <property type="entry name" value="Transferase(Phosphotransferase) domain 1"/>
    <property type="match status" value="1"/>
</dbReference>
<protein>
    <recommendedName>
        <fullName evidence="4">Protein kinase domain-containing protein</fullName>
    </recommendedName>
</protein>
<dbReference type="PANTHER" id="PTHR45621">
    <property type="entry name" value="OS01G0588500 PROTEIN-RELATED"/>
    <property type="match status" value="1"/>
</dbReference>
<evidence type="ECO:0000313" key="6">
    <source>
        <dbReference type="Proteomes" id="UP000235145"/>
    </source>
</evidence>
<comment type="subcellular location">
    <subcellularLocation>
        <location evidence="1">Cell membrane</location>
    </subcellularLocation>
</comment>
<keyword evidence="3" id="KW-0547">Nucleotide-binding</keyword>
<feature type="domain" description="Protein kinase" evidence="4">
    <location>
        <begin position="91"/>
        <end position="371"/>
    </location>
</feature>
<evidence type="ECO:0000256" key="2">
    <source>
        <dbReference type="ARBA" id="ARBA00022475"/>
    </source>
</evidence>
<name>A0A9R1WJ41_LACSA</name>
<feature type="binding site" evidence="3">
    <location>
        <position position="125"/>
    </location>
    <ligand>
        <name>ATP</name>
        <dbReference type="ChEBI" id="CHEBI:30616"/>
    </ligand>
</feature>
<evidence type="ECO:0000256" key="1">
    <source>
        <dbReference type="ARBA" id="ARBA00004236"/>
    </source>
</evidence>
<dbReference type="InterPro" id="IPR050823">
    <property type="entry name" value="Plant_Ser_Thr_Prot_Kinase"/>
</dbReference>